<name>A0A2T0RKY5_9RHOB</name>
<feature type="transmembrane region" description="Helical" evidence="8">
    <location>
        <begin position="401"/>
        <end position="422"/>
    </location>
</feature>
<comment type="caution">
    <text evidence="9">The sequence shown here is derived from an EMBL/GenBank/DDBJ whole genome shotgun (WGS) entry which is preliminary data.</text>
</comment>
<protein>
    <submittedName>
        <fullName evidence="9">Uncharacterized protein DUF2029</fullName>
    </submittedName>
</protein>
<keyword evidence="10" id="KW-1185">Reference proteome</keyword>
<evidence type="ECO:0000313" key="9">
    <source>
        <dbReference type="EMBL" id="PRY21791.1"/>
    </source>
</evidence>
<keyword evidence="3" id="KW-0808">Transferase</keyword>
<proteinExistence type="inferred from homology"/>
<feature type="transmembrane region" description="Helical" evidence="8">
    <location>
        <begin position="299"/>
        <end position="320"/>
    </location>
</feature>
<feature type="transmembrane region" description="Helical" evidence="8">
    <location>
        <begin position="216"/>
        <end position="236"/>
    </location>
</feature>
<feature type="transmembrane region" description="Helical" evidence="8">
    <location>
        <begin position="327"/>
        <end position="344"/>
    </location>
</feature>
<gene>
    <name evidence="9" type="ORF">CLV78_10862</name>
</gene>
<evidence type="ECO:0000256" key="8">
    <source>
        <dbReference type="SAM" id="Phobius"/>
    </source>
</evidence>
<dbReference type="EMBL" id="PVTD01000008">
    <property type="protein sequence ID" value="PRY21791.1"/>
    <property type="molecule type" value="Genomic_DNA"/>
</dbReference>
<organism evidence="9 10">
    <name type="scientific">Aliiruegeria haliotis</name>
    <dbReference type="NCBI Taxonomy" id="1280846"/>
    <lineage>
        <taxon>Bacteria</taxon>
        <taxon>Pseudomonadati</taxon>
        <taxon>Pseudomonadota</taxon>
        <taxon>Alphaproteobacteria</taxon>
        <taxon>Rhodobacterales</taxon>
        <taxon>Roseobacteraceae</taxon>
        <taxon>Aliiruegeria</taxon>
    </lineage>
</organism>
<keyword evidence="4 8" id="KW-0812">Transmembrane</keyword>
<comment type="similarity">
    <text evidence="7">Belongs to the glycosyltransferase 87 family.</text>
</comment>
<evidence type="ECO:0000256" key="5">
    <source>
        <dbReference type="ARBA" id="ARBA00022989"/>
    </source>
</evidence>
<keyword evidence="5 8" id="KW-1133">Transmembrane helix</keyword>
<evidence type="ECO:0000256" key="7">
    <source>
        <dbReference type="ARBA" id="ARBA00024033"/>
    </source>
</evidence>
<evidence type="ECO:0000256" key="4">
    <source>
        <dbReference type="ARBA" id="ARBA00022692"/>
    </source>
</evidence>
<evidence type="ECO:0000313" key="10">
    <source>
        <dbReference type="Proteomes" id="UP000239480"/>
    </source>
</evidence>
<reference evidence="9 10" key="1">
    <citation type="submission" date="2018-03" db="EMBL/GenBank/DDBJ databases">
        <title>Genomic Encyclopedia of Archaeal and Bacterial Type Strains, Phase II (KMG-II): from individual species to whole genera.</title>
        <authorList>
            <person name="Goeker M."/>
        </authorList>
    </citation>
    <scope>NUCLEOTIDE SEQUENCE [LARGE SCALE GENOMIC DNA]</scope>
    <source>
        <strain evidence="9 10">DSM 29328</strain>
    </source>
</reference>
<feature type="transmembrane region" description="Helical" evidence="8">
    <location>
        <begin position="375"/>
        <end position="395"/>
    </location>
</feature>
<dbReference type="OrthoDB" id="7865847at2"/>
<feature type="transmembrane region" description="Helical" evidence="8">
    <location>
        <begin position="115"/>
        <end position="131"/>
    </location>
</feature>
<dbReference type="AlphaFoldDB" id="A0A2T0RKY5"/>
<feature type="transmembrane region" description="Helical" evidence="8">
    <location>
        <begin position="186"/>
        <end position="209"/>
    </location>
</feature>
<dbReference type="Proteomes" id="UP000239480">
    <property type="component" value="Unassembled WGS sequence"/>
</dbReference>
<keyword evidence="6 8" id="KW-0472">Membrane</keyword>
<evidence type="ECO:0000256" key="2">
    <source>
        <dbReference type="ARBA" id="ARBA00022475"/>
    </source>
</evidence>
<dbReference type="InterPro" id="IPR018584">
    <property type="entry name" value="GT87"/>
</dbReference>
<keyword evidence="2" id="KW-1003">Cell membrane</keyword>
<accession>A0A2T0RKY5</accession>
<evidence type="ECO:0000256" key="3">
    <source>
        <dbReference type="ARBA" id="ARBA00022679"/>
    </source>
</evidence>
<feature type="transmembrane region" description="Helical" evidence="8">
    <location>
        <begin position="91"/>
        <end position="108"/>
    </location>
</feature>
<evidence type="ECO:0000256" key="1">
    <source>
        <dbReference type="ARBA" id="ARBA00004651"/>
    </source>
</evidence>
<dbReference type="RefSeq" id="WP_158263588.1">
    <property type="nucleotide sequence ID" value="NZ_PVTD01000008.1"/>
</dbReference>
<evidence type="ECO:0000256" key="6">
    <source>
        <dbReference type="ARBA" id="ARBA00023136"/>
    </source>
</evidence>
<sequence length="436" mass="46965">MTPIRTIAFAALAMTVLLAVGFVILPDLYRPSEDLLALWLAGQAVADQRPDLIYSSYPDAFTMQPPLPEWLDMAAATGHQSTVFPYLYPPLWAYLMAPVTEVIGFAQFRSLANLVNPMLLLAVVLLAWRAVRTPLHPLIYVIAGGTILSLSTVGDIAIQQNQPQILVAFLLLVAIERARAGREVAAGTALAIAAAIKLFPALYIVLFLAAGLHRAVLSFLIVGAALGLGSIALAGWPLHLEFLSGVHAVSASAMKTPFGIGLDNILAYLVDDSAMTRVPVQTLAAAESGGYWLVVEKTAVWTLATRVLTLATLAAAVWFTRRMGEQALYTSIWPVSMIALGLLSPLSWPYYYIAPLAFAPTFLSVFGWTRGGMILALGVLPTNVTFLVFLQSSFGVGMNRWFSVLGFLSMLFFIAAFVVAGLRAEAPQKGRTTLPE</sequence>
<comment type="subcellular location">
    <subcellularLocation>
        <location evidence="1">Cell membrane</location>
        <topology evidence="1">Multi-pass membrane protein</topology>
    </subcellularLocation>
</comment>
<dbReference type="Pfam" id="PF09594">
    <property type="entry name" value="GT87"/>
    <property type="match status" value="1"/>
</dbReference>
<feature type="transmembrane region" description="Helical" evidence="8">
    <location>
        <begin position="7"/>
        <end position="25"/>
    </location>
</feature>
<dbReference type="GO" id="GO:0005886">
    <property type="term" value="C:plasma membrane"/>
    <property type="evidence" value="ECO:0007669"/>
    <property type="project" value="UniProtKB-SubCell"/>
</dbReference>
<dbReference type="GO" id="GO:0016758">
    <property type="term" value="F:hexosyltransferase activity"/>
    <property type="evidence" value="ECO:0007669"/>
    <property type="project" value="InterPro"/>
</dbReference>